<name>A0A327R2T0_9FLAO</name>
<keyword evidence="3" id="KW-1185">Reference proteome</keyword>
<evidence type="ECO:0000256" key="1">
    <source>
        <dbReference type="SAM" id="Phobius"/>
    </source>
</evidence>
<gene>
    <name evidence="2" type="ORF">LV92_03021</name>
</gene>
<keyword evidence="1" id="KW-0472">Membrane</keyword>
<evidence type="ECO:0000313" key="3">
    <source>
        <dbReference type="Proteomes" id="UP000249696"/>
    </source>
</evidence>
<keyword evidence="1" id="KW-1133">Transmembrane helix</keyword>
<organism evidence="2 3">
    <name type="scientific">Arenibacter echinorum</name>
    <dbReference type="NCBI Taxonomy" id="440515"/>
    <lineage>
        <taxon>Bacteria</taxon>
        <taxon>Pseudomonadati</taxon>
        <taxon>Bacteroidota</taxon>
        <taxon>Flavobacteriia</taxon>
        <taxon>Flavobacteriales</taxon>
        <taxon>Flavobacteriaceae</taxon>
        <taxon>Arenibacter</taxon>
    </lineage>
</organism>
<sequence>MSQNRRSKRKNQEKRLKGSISKRDKIYGILAIVLLFLLAAILVIINAIR</sequence>
<dbReference type="AlphaFoldDB" id="A0A327R2T0"/>
<accession>A0A327R2T0</accession>
<evidence type="ECO:0000313" key="2">
    <source>
        <dbReference type="EMBL" id="RAJ10272.1"/>
    </source>
</evidence>
<reference evidence="2 3" key="1">
    <citation type="submission" date="2018-06" db="EMBL/GenBank/DDBJ databases">
        <title>Genomic Encyclopedia of Archaeal and Bacterial Type Strains, Phase II (KMG-II): from individual species to whole genera.</title>
        <authorList>
            <person name="Goeker M."/>
        </authorList>
    </citation>
    <scope>NUCLEOTIDE SEQUENCE [LARGE SCALE GENOMIC DNA]</scope>
    <source>
        <strain evidence="2 3">DSM 23522</strain>
    </source>
</reference>
<dbReference type="Proteomes" id="UP000249696">
    <property type="component" value="Unassembled WGS sequence"/>
</dbReference>
<feature type="transmembrane region" description="Helical" evidence="1">
    <location>
        <begin position="26"/>
        <end position="48"/>
    </location>
</feature>
<proteinExistence type="predicted"/>
<keyword evidence="1" id="KW-0812">Transmembrane</keyword>
<dbReference type="EMBL" id="QLLN01000005">
    <property type="protein sequence ID" value="RAJ10272.1"/>
    <property type="molecule type" value="Genomic_DNA"/>
</dbReference>
<protein>
    <submittedName>
        <fullName evidence="2">Uncharacterized protein</fullName>
    </submittedName>
</protein>
<comment type="caution">
    <text evidence="2">The sequence shown here is derived from an EMBL/GenBank/DDBJ whole genome shotgun (WGS) entry which is preliminary data.</text>
</comment>